<evidence type="ECO:0000256" key="9">
    <source>
        <dbReference type="SAM" id="MobiDB-lite"/>
    </source>
</evidence>
<feature type="compositionally biased region" description="Polar residues" evidence="9">
    <location>
        <begin position="472"/>
        <end position="484"/>
    </location>
</feature>
<keyword evidence="5 8" id="KW-1133">Transmembrane helix</keyword>
<dbReference type="GO" id="GO:0006952">
    <property type="term" value="P:defense response"/>
    <property type="evidence" value="ECO:0007669"/>
    <property type="project" value="UniProtKB-KW"/>
</dbReference>
<feature type="transmembrane region" description="Helical" evidence="10">
    <location>
        <begin position="157"/>
        <end position="178"/>
    </location>
</feature>
<keyword evidence="3 8" id="KW-0812">Transmembrane</keyword>
<keyword evidence="4 8" id="KW-0611">Plant defense</keyword>
<gene>
    <name evidence="8" type="primary">MLO</name>
    <name evidence="11" type="ORF">Fot_42133</name>
</gene>
<evidence type="ECO:0000313" key="11">
    <source>
        <dbReference type="EMBL" id="KAL2488841.1"/>
    </source>
</evidence>
<keyword evidence="8" id="KW-0112">Calmodulin-binding</keyword>
<proteinExistence type="inferred from homology"/>
<evidence type="ECO:0000256" key="6">
    <source>
        <dbReference type="ARBA" id="ARBA00023136"/>
    </source>
</evidence>
<keyword evidence="7 8" id="KW-0568">Pathogenesis-related protein</keyword>
<comment type="function">
    <text evidence="8">May be involved in modulation of pathogen defense and leaf cell death.</text>
</comment>
<feature type="transmembrane region" description="Helical" evidence="10">
    <location>
        <begin position="282"/>
        <end position="302"/>
    </location>
</feature>
<evidence type="ECO:0000256" key="2">
    <source>
        <dbReference type="ARBA" id="ARBA00006574"/>
    </source>
</evidence>
<dbReference type="PANTHER" id="PTHR31942:SF34">
    <property type="entry name" value="MLO-LIKE PROTEIN"/>
    <property type="match status" value="1"/>
</dbReference>
<dbReference type="Pfam" id="PF03094">
    <property type="entry name" value="Mlo"/>
    <property type="match status" value="1"/>
</dbReference>
<evidence type="ECO:0000256" key="5">
    <source>
        <dbReference type="ARBA" id="ARBA00022989"/>
    </source>
</evidence>
<accession>A0ABD1RKA9</accession>
<keyword evidence="12" id="KW-1185">Reference proteome</keyword>
<evidence type="ECO:0000256" key="4">
    <source>
        <dbReference type="ARBA" id="ARBA00022821"/>
    </source>
</evidence>
<dbReference type="PANTHER" id="PTHR31942">
    <property type="entry name" value="MLO-LIKE PROTEIN 1"/>
    <property type="match status" value="1"/>
</dbReference>
<organism evidence="11 12">
    <name type="scientific">Forsythia ovata</name>
    <dbReference type="NCBI Taxonomy" id="205694"/>
    <lineage>
        <taxon>Eukaryota</taxon>
        <taxon>Viridiplantae</taxon>
        <taxon>Streptophyta</taxon>
        <taxon>Embryophyta</taxon>
        <taxon>Tracheophyta</taxon>
        <taxon>Spermatophyta</taxon>
        <taxon>Magnoliopsida</taxon>
        <taxon>eudicotyledons</taxon>
        <taxon>Gunneridae</taxon>
        <taxon>Pentapetalae</taxon>
        <taxon>asterids</taxon>
        <taxon>lamiids</taxon>
        <taxon>Lamiales</taxon>
        <taxon>Oleaceae</taxon>
        <taxon>Forsythieae</taxon>
        <taxon>Forsythia</taxon>
    </lineage>
</organism>
<protein>
    <recommendedName>
        <fullName evidence="8">MLO-like protein</fullName>
    </recommendedName>
</protein>
<evidence type="ECO:0000256" key="8">
    <source>
        <dbReference type="RuleBase" id="RU280816"/>
    </source>
</evidence>
<feature type="transmembrane region" description="Helical" evidence="10">
    <location>
        <begin position="61"/>
        <end position="79"/>
    </location>
</feature>
<comment type="domain">
    <text evidence="8">The C-terminus contains a calmodulin-binding domain, which binds calmodulin in a calcium-dependent fashion.</text>
</comment>
<dbReference type="GO" id="GO:0005516">
    <property type="term" value="F:calmodulin binding"/>
    <property type="evidence" value="ECO:0007669"/>
    <property type="project" value="UniProtKB-KW"/>
</dbReference>
<name>A0ABD1RKA9_9LAMI</name>
<feature type="transmembrane region" description="Helical" evidence="10">
    <location>
        <begin position="16"/>
        <end position="40"/>
    </location>
</feature>
<feature type="transmembrane region" description="Helical" evidence="10">
    <location>
        <begin position="405"/>
        <end position="430"/>
    </location>
</feature>
<feature type="region of interest" description="Disordered" evidence="9">
    <location>
        <begin position="513"/>
        <end position="532"/>
    </location>
</feature>
<evidence type="ECO:0000256" key="1">
    <source>
        <dbReference type="ARBA" id="ARBA00004141"/>
    </source>
</evidence>
<dbReference type="GO" id="GO:0016020">
    <property type="term" value="C:membrane"/>
    <property type="evidence" value="ECO:0007669"/>
    <property type="project" value="UniProtKB-SubCell"/>
</dbReference>
<dbReference type="AlphaFoldDB" id="A0ABD1RKA9"/>
<keyword evidence="6 8" id="KW-0472">Membrane</keyword>
<dbReference type="EMBL" id="JBFOLJ010000012">
    <property type="protein sequence ID" value="KAL2488841.1"/>
    <property type="molecule type" value="Genomic_DNA"/>
</dbReference>
<feature type="transmembrane region" description="Helical" evidence="10">
    <location>
        <begin position="366"/>
        <end position="390"/>
    </location>
</feature>
<comment type="similarity">
    <text evidence="2 8">Belongs to the MLO family.</text>
</comment>
<comment type="subcellular location">
    <subcellularLocation>
        <location evidence="1 8">Membrane</location>
        <topology evidence="1 8">Multi-pass membrane protein</topology>
    </subcellularLocation>
</comment>
<comment type="caution">
    <text evidence="11">The sequence shown here is derived from an EMBL/GenBank/DDBJ whole genome shotgun (WGS) entry which is preliminary data.</text>
</comment>
<feature type="region of interest" description="Disordered" evidence="9">
    <location>
        <begin position="461"/>
        <end position="484"/>
    </location>
</feature>
<reference evidence="12" key="1">
    <citation type="submission" date="2024-07" db="EMBL/GenBank/DDBJ databases">
        <title>Two chromosome-level genome assemblies of Korean endemic species Abeliophyllum distichum and Forsythia ovata (Oleaceae).</title>
        <authorList>
            <person name="Jang H."/>
        </authorList>
    </citation>
    <scope>NUCLEOTIDE SEQUENCE [LARGE SCALE GENOMIC DNA]</scope>
</reference>
<feature type="transmembrane region" description="Helical" evidence="10">
    <location>
        <begin position="308"/>
        <end position="332"/>
    </location>
</feature>
<evidence type="ECO:0000313" key="12">
    <source>
        <dbReference type="Proteomes" id="UP001604277"/>
    </source>
</evidence>
<evidence type="ECO:0000256" key="3">
    <source>
        <dbReference type="ARBA" id="ARBA00022692"/>
    </source>
</evidence>
<feature type="compositionally biased region" description="Polar residues" evidence="9">
    <location>
        <begin position="518"/>
        <end position="532"/>
    </location>
</feature>
<evidence type="ECO:0000256" key="7">
    <source>
        <dbReference type="ARBA" id="ARBA00023265"/>
    </source>
</evidence>
<dbReference type="InterPro" id="IPR004326">
    <property type="entry name" value="Mlo"/>
</dbReference>
<dbReference type="Proteomes" id="UP001604277">
    <property type="component" value="Unassembled WGS sequence"/>
</dbReference>
<evidence type="ECO:0000256" key="10">
    <source>
        <dbReference type="SAM" id="Phobius"/>
    </source>
</evidence>
<sequence>MAGATGGRSLEETPTWAVAIVCFVLVAISIVIELIIHLIGKWLKKKHKRALYESLEKIKSELMLLGFISLLLTVGQGPIADICISKKIGDTWHPCKKKQEAEKYGKTDDIEDESRRKLLMIGGGGGGVRRMLASGGTDKCAAKGKVPFVSSDGIHQLHIFIFVLAVFHVLYCILTMALGRLKMRKWKSWEKETRTVEYQFSHDPERFRFARETSFGRRHMSFWSKTPFLLWIVCFFRQFVRSVPKVDYLTLRHGFIMAHLAPQSHNKFNFQKYINRSLEEDFKVVVGISPPIWLFAVFFLLFNTHGWYSYLWLPFIPLIIILLVGTKLQVIITKMGLRIQERSEVVKGVPVVQPGDHLFWFNRPRLILFLINFVLFQNAFQLAFFAWTWYEFGLRSCFHEHVEDIIIRISMGVLIQFLCSYVTLPLYALVTQMGSTMKPTIFNERVATALKNWHHTAKKHIKESKHSGMETPMSSRPATPSHGTSPIHLLRYYRSEIDSTQTSPRKSNFDMDHWDTDGSPSPTHFHQGEGSSTSHHQIELGYIENEAELRYEPNSSRVAPLPQPPQEQHEIRNHVNILYVAPPLVELFRNKLKGLADSILASLLGFLSRA</sequence>